<reference evidence="4" key="1">
    <citation type="submission" date="2016-10" db="EMBL/GenBank/DDBJ databases">
        <authorList>
            <person name="Varghese N."/>
            <person name="Submissions S."/>
        </authorList>
    </citation>
    <scope>NUCLEOTIDE SEQUENCE [LARGE SCALE GENOMIC DNA]</scope>
    <source>
        <strain evidence="4">CGMCC 1.7715</strain>
    </source>
</reference>
<dbReference type="STRING" id="604088.SAMN04488060_1272"/>
<evidence type="ECO:0000313" key="3">
    <source>
        <dbReference type="EMBL" id="SFP07261.1"/>
    </source>
</evidence>
<dbReference type="EMBL" id="FOWZ01000002">
    <property type="protein sequence ID" value="SFP07261.1"/>
    <property type="molecule type" value="Genomic_DNA"/>
</dbReference>
<keyword evidence="2" id="KW-0732">Signal</keyword>
<evidence type="ECO:0000256" key="2">
    <source>
        <dbReference type="SAM" id="SignalP"/>
    </source>
</evidence>
<dbReference type="AlphaFoldDB" id="A0A1I5ME98"/>
<feature type="signal peptide" evidence="2">
    <location>
        <begin position="1"/>
        <end position="21"/>
    </location>
</feature>
<keyword evidence="4" id="KW-1185">Reference proteome</keyword>
<dbReference type="Proteomes" id="UP000199331">
    <property type="component" value="Unassembled WGS sequence"/>
</dbReference>
<gene>
    <name evidence="3" type="ORF">SAMN04488060_1272</name>
</gene>
<evidence type="ECO:0000256" key="1">
    <source>
        <dbReference type="SAM" id="MobiDB-lite"/>
    </source>
</evidence>
<sequence>MKRGYWLAGAALVISSSVVVAQRTPESILPGAANTPAPAATPAPATPAPAESPSTSGEVVQPLPSAPAPVDTSGVSLSDIPSVEELEAMSAAELDEALGLRPRYDIPPAARRATSEIGIIAPTEGGLPTGSLARQPASIVRAALGGVQGPMVSRWGHILMRRALASRLDAPQGMGPVEFATLRARALNSMGEYAVARALVQDIDTANYSPALTRAAIDAYVGTSDIVGACPAIRLGKASDETPHREMLEGICAAFAGETQRAQNDLRRLLSRTEEDARLDVLLAQRYAGAAGDGRRAVTIEWEGSGDLTPWRFSMANALGEPVPENLTDDLDNSMLISSALTPALSPGQRIRGADVAAASGVLSARAIVDLYSLLYAEREQAGEDPALPVASRLRSAYVDPLPAERISAIRDVWGGADNQYGRYVLTAYAAARVTPSADFADDSGDLIASMLTAGLDRDAMRWANAVEEGSLGWALLALANPQGGTVTDGQLDTFFDDDESARSRKSRMFLAGLAGLGRVGQDEINEYSDRLEMNFTAPTRWTRMIDKAAEVNNGALVAYLAGLGMQGTSWDQMTARHLYHIVSALNAVGMEAEARMIAAEAVARA</sequence>
<feature type="region of interest" description="Disordered" evidence="1">
    <location>
        <begin position="31"/>
        <end position="75"/>
    </location>
</feature>
<protein>
    <submittedName>
        <fullName evidence="3">Uncharacterized protein</fullName>
    </submittedName>
</protein>
<name>A0A1I5ME98_9SPHN</name>
<organism evidence="3 4">
    <name type="scientific">Qipengyuania nanhaisediminis</name>
    <dbReference type="NCBI Taxonomy" id="604088"/>
    <lineage>
        <taxon>Bacteria</taxon>
        <taxon>Pseudomonadati</taxon>
        <taxon>Pseudomonadota</taxon>
        <taxon>Alphaproteobacteria</taxon>
        <taxon>Sphingomonadales</taxon>
        <taxon>Erythrobacteraceae</taxon>
        <taxon>Qipengyuania</taxon>
    </lineage>
</organism>
<dbReference type="OrthoDB" id="7388088at2"/>
<proteinExistence type="predicted"/>
<dbReference type="RefSeq" id="WP_090478915.1">
    <property type="nucleotide sequence ID" value="NZ_FOWZ01000002.1"/>
</dbReference>
<feature type="chain" id="PRO_5011779605" evidence="2">
    <location>
        <begin position="22"/>
        <end position="606"/>
    </location>
</feature>
<accession>A0A1I5ME98</accession>
<evidence type="ECO:0000313" key="4">
    <source>
        <dbReference type="Proteomes" id="UP000199331"/>
    </source>
</evidence>